<keyword evidence="3" id="KW-1185">Reference proteome</keyword>
<accession>W8T285</accession>
<dbReference type="InterPro" id="IPR012912">
    <property type="entry name" value="Plasmid_pRiA4b_Orf3-like"/>
</dbReference>
<dbReference type="STRING" id="1286171.EAL2_c05570"/>
<dbReference type="InterPro" id="IPR024047">
    <property type="entry name" value="MM3350-like_sf"/>
</dbReference>
<proteinExistence type="predicted"/>
<organism evidence="2 3">
    <name type="scientific">Peptoclostridium acidaminophilum DSM 3953</name>
    <dbReference type="NCBI Taxonomy" id="1286171"/>
    <lineage>
        <taxon>Bacteria</taxon>
        <taxon>Bacillati</taxon>
        <taxon>Bacillota</taxon>
        <taxon>Clostridia</taxon>
        <taxon>Peptostreptococcales</taxon>
        <taxon>Peptoclostridiaceae</taxon>
        <taxon>Peptoclostridium</taxon>
    </lineage>
</organism>
<dbReference type="Gene3D" id="3.10.290.30">
    <property type="entry name" value="MM3350-like"/>
    <property type="match status" value="1"/>
</dbReference>
<evidence type="ECO:0000313" key="3">
    <source>
        <dbReference type="Proteomes" id="UP000019591"/>
    </source>
</evidence>
<name>W8T285_PEPAC</name>
<dbReference type="AlphaFoldDB" id="W8T285"/>
<dbReference type="eggNOG" id="COG4974">
    <property type="taxonomic scope" value="Bacteria"/>
</dbReference>
<dbReference type="SUPFAM" id="SSF159941">
    <property type="entry name" value="MM3350-like"/>
    <property type="match status" value="1"/>
</dbReference>
<protein>
    <submittedName>
        <fullName evidence="2">Plasmid pRiA4b ORF-3 family protein</fullName>
    </submittedName>
</protein>
<sequence>MIKNLIERIERKNEKYMKAYQIKIELIDSKPLIWRRVLIPADVTFKRLHDTIQFSMDWWDYHLYEFEFPQDKLRITNDEEAYEEFKFYSAKYKNKKPSKKEDPHVTIAGIIETTVRQPQTVKIDKYLEKYKSFEYIYDFGDYWRHRIVLEKVIDDYEFGYPQILEGEGACPPEDVGGLGGYEEFLEAWNDPKHPEHEAMRQWGESQHYREFDISFRNNLLKTCLRIKKVK</sequence>
<feature type="domain" description="Plasmid pRiA4b Orf3-like" evidence="1">
    <location>
        <begin position="18"/>
        <end position="213"/>
    </location>
</feature>
<reference evidence="2 3" key="1">
    <citation type="journal article" date="2014" name="Genome Announc.">
        <title>Complete Genome Sequence of Amino Acid-Utilizing Eubacterium acidaminophilum al-2 (DSM 3953).</title>
        <authorList>
            <person name="Poehlein A."/>
            <person name="Andreesen J.R."/>
            <person name="Daniel R."/>
        </authorList>
    </citation>
    <scope>NUCLEOTIDE SEQUENCE [LARGE SCALE GENOMIC DNA]</scope>
    <source>
        <strain evidence="2 3">DSM 3953</strain>
    </source>
</reference>
<dbReference type="RefSeq" id="WP_242842486.1">
    <property type="nucleotide sequence ID" value="NZ_CP007452.1"/>
</dbReference>
<evidence type="ECO:0000313" key="2">
    <source>
        <dbReference type="EMBL" id="AHM55859.1"/>
    </source>
</evidence>
<evidence type="ECO:0000259" key="1">
    <source>
        <dbReference type="Pfam" id="PF07929"/>
    </source>
</evidence>
<dbReference type="PATRIC" id="fig|1286171.3.peg.500"/>
<dbReference type="KEGG" id="eac:EAL2_c05570"/>
<dbReference type="PANTHER" id="PTHR41878">
    <property type="entry name" value="LEXA REPRESSOR-RELATED"/>
    <property type="match status" value="1"/>
</dbReference>
<dbReference type="Pfam" id="PF07929">
    <property type="entry name" value="PRiA4_ORF3"/>
    <property type="match status" value="1"/>
</dbReference>
<gene>
    <name evidence="2" type="ORF">EAL2_c05570</name>
</gene>
<dbReference type="EMBL" id="CP007452">
    <property type="protein sequence ID" value="AHM55859.1"/>
    <property type="molecule type" value="Genomic_DNA"/>
</dbReference>
<dbReference type="Proteomes" id="UP000019591">
    <property type="component" value="Chromosome"/>
</dbReference>
<dbReference type="HOGENOM" id="CLU_085055_0_0_9"/>
<dbReference type="PANTHER" id="PTHR41878:SF1">
    <property type="entry name" value="TNPR PROTEIN"/>
    <property type="match status" value="1"/>
</dbReference>